<dbReference type="EMBL" id="AAPE02012009">
    <property type="status" value="NOT_ANNOTATED_CDS"/>
    <property type="molecule type" value="Genomic_DNA"/>
</dbReference>
<organism evidence="1 2">
    <name type="scientific">Myotis lucifugus</name>
    <name type="common">Little brown bat</name>
    <dbReference type="NCBI Taxonomy" id="59463"/>
    <lineage>
        <taxon>Eukaryota</taxon>
        <taxon>Metazoa</taxon>
        <taxon>Chordata</taxon>
        <taxon>Craniata</taxon>
        <taxon>Vertebrata</taxon>
        <taxon>Euteleostomi</taxon>
        <taxon>Mammalia</taxon>
        <taxon>Eutheria</taxon>
        <taxon>Laurasiatheria</taxon>
        <taxon>Chiroptera</taxon>
        <taxon>Yangochiroptera</taxon>
        <taxon>Vespertilionidae</taxon>
        <taxon>Myotis</taxon>
    </lineage>
</organism>
<sequence length="16" mass="1895">LLFSAYWLSLQVSRVL</sequence>
<dbReference type="AlphaFoldDB" id="G1Q2W6"/>
<protein>
    <submittedName>
        <fullName evidence="1">Uncharacterized protein</fullName>
    </submittedName>
</protein>
<name>G1Q2W6_MYOLU</name>
<proteinExistence type="predicted"/>
<evidence type="ECO:0000313" key="2">
    <source>
        <dbReference type="Proteomes" id="UP000001074"/>
    </source>
</evidence>
<reference evidence="1" key="3">
    <citation type="submission" date="2025-09" db="UniProtKB">
        <authorList>
            <consortium name="Ensembl"/>
        </authorList>
    </citation>
    <scope>IDENTIFICATION</scope>
</reference>
<accession>G1Q2W6</accession>
<dbReference type="Ensembl" id="ENSMLUT00000028043.1">
    <property type="protein sequence ID" value="ENSMLUP00000018049.1"/>
    <property type="gene ID" value="ENSMLUG00000022849.1"/>
</dbReference>
<reference evidence="1 2" key="1">
    <citation type="journal article" date="2011" name="Nature">
        <title>A high-resolution map of human evolutionary constraint using 29 mammals.</title>
        <authorList>
            <person name="Lindblad-Toh K."/>
            <person name="Garber M."/>
            <person name="Zuk O."/>
            <person name="Lin M.F."/>
            <person name="Parker B.J."/>
            <person name="Washietl S."/>
            <person name="Kheradpour P."/>
            <person name="Ernst J."/>
            <person name="Jordan G."/>
            <person name="Mauceli E."/>
            <person name="Ward L.D."/>
            <person name="Lowe C.B."/>
            <person name="Holloway A.K."/>
            <person name="Clamp M."/>
            <person name="Gnerre S."/>
            <person name="Alfoldi J."/>
            <person name="Beal K."/>
            <person name="Chang J."/>
            <person name="Clawson H."/>
            <person name="Cuff J."/>
            <person name="Di Palma F."/>
            <person name="Fitzgerald S."/>
            <person name="Flicek P."/>
            <person name="Guttman M."/>
            <person name="Hubisz M.J."/>
            <person name="Jaffe D.B."/>
            <person name="Jungreis I."/>
            <person name="Kent W.J."/>
            <person name="Kostka D."/>
            <person name="Lara M."/>
            <person name="Martins A.L."/>
            <person name="Massingham T."/>
            <person name="Moltke I."/>
            <person name="Raney B.J."/>
            <person name="Rasmussen M.D."/>
            <person name="Robinson J."/>
            <person name="Stark A."/>
            <person name="Vilella A.J."/>
            <person name="Wen J."/>
            <person name="Xie X."/>
            <person name="Zody M.C."/>
            <person name="Baldwin J."/>
            <person name="Bloom T."/>
            <person name="Chin C.W."/>
            <person name="Heiman D."/>
            <person name="Nicol R."/>
            <person name="Nusbaum C."/>
            <person name="Young S."/>
            <person name="Wilkinson J."/>
            <person name="Worley K.C."/>
            <person name="Kovar C.L."/>
            <person name="Muzny D.M."/>
            <person name="Gibbs R.A."/>
            <person name="Cree A."/>
            <person name="Dihn H.H."/>
            <person name="Fowler G."/>
            <person name="Jhangiani S."/>
            <person name="Joshi V."/>
            <person name="Lee S."/>
            <person name="Lewis L.R."/>
            <person name="Nazareth L.V."/>
            <person name="Okwuonu G."/>
            <person name="Santibanez J."/>
            <person name="Warren W.C."/>
            <person name="Mardis E.R."/>
            <person name="Weinstock G.M."/>
            <person name="Wilson R.K."/>
            <person name="Delehaunty K."/>
            <person name="Dooling D."/>
            <person name="Fronik C."/>
            <person name="Fulton L."/>
            <person name="Fulton B."/>
            <person name="Graves T."/>
            <person name="Minx P."/>
            <person name="Sodergren E."/>
            <person name="Birney E."/>
            <person name="Margulies E.H."/>
            <person name="Herrero J."/>
            <person name="Green E.D."/>
            <person name="Haussler D."/>
            <person name="Siepel A."/>
            <person name="Goldman N."/>
            <person name="Pollard K.S."/>
            <person name="Pedersen J.S."/>
            <person name="Lander E.S."/>
            <person name="Kellis M."/>
        </authorList>
    </citation>
    <scope>NUCLEOTIDE SEQUENCE [LARGE SCALE GENOMIC DNA]</scope>
</reference>
<dbReference type="InParanoid" id="G1Q2W6"/>
<evidence type="ECO:0000313" key="1">
    <source>
        <dbReference type="Ensembl" id="ENSMLUP00000018049.1"/>
    </source>
</evidence>
<keyword evidence="2" id="KW-1185">Reference proteome</keyword>
<reference evidence="1" key="2">
    <citation type="submission" date="2025-08" db="UniProtKB">
        <authorList>
            <consortium name="Ensembl"/>
        </authorList>
    </citation>
    <scope>IDENTIFICATION</scope>
</reference>
<dbReference type="Proteomes" id="UP000001074">
    <property type="component" value="Unassembled WGS sequence"/>
</dbReference>